<reference evidence="19" key="3">
    <citation type="submission" date="2025-04" db="UniProtKB">
        <authorList>
            <consortium name="RefSeq"/>
        </authorList>
    </citation>
    <scope>IDENTIFICATION</scope>
    <source>
        <strain evidence="19">CBS 781.70</strain>
    </source>
</reference>
<evidence type="ECO:0000313" key="17">
    <source>
        <dbReference type="EMBL" id="KAF1810838.1"/>
    </source>
</evidence>
<evidence type="ECO:0000256" key="5">
    <source>
        <dbReference type="ARBA" id="ARBA00022679"/>
    </source>
</evidence>
<dbReference type="Gene3D" id="2.60.120.200">
    <property type="match status" value="1"/>
</dbReference>
<evidence type="ECO:0000256" key="12">
    <source>
        <dbReference type="ARBA" id="ARBA00038074"/>
    </source>
</evidence>
<dbReference type="InterPro" id="IPR000757">
    <property type="entry name" value="Beta-glucanase-like"/>
</dbReference>
<keyword evidence="4" id="KW-0328">Glycosyltransferase</keyword>
<keyword evidence="6 15" id="KW-0732">Signal</keyword>
<dbReference type="FunFam" id="2.60.120.200:FF:000152">
    <property type="entry name" value="Cell wall glucanase"/>
    <property type="match status" value="1"/>
</dbReference>
<evidence type="ECO:0000256" key="7">
    <source>
        <dbReference type="ARBA" id="ARBA00022801"/>
    </source>
</evidence>
<comment type="function">
    <text evidence="13">Dual chitinase/transglycosylase that plays a role in cell wall architecture. Chitinase and transglycosylase activities are coupled. Required for the polysaccharide cross-linking at the septa and the cell wall. More specifically, transfers chitin to 1,6-beta-glucan in the cell wall.</text>
</comment>
<keyword evidence="7" id="KW-0378">Hydrolase</keyword>
<evidence type="ECO:0000256" key="8">
    <source>
        <dbReference type="ARBA" id="ARBA00023136"/>
    </source>
</evidence>
<dbReference type="Pfam" id="PF00722">
    <property type="entry name" value="Glyco_hydro_16"/>
    <property type="match status" value="1"/>
</dbReference>
<dbReference type="InterPro" id="IPR013320">
    <property type="entry name" value="ConA-like_dom_sf"/>
</dbReference>
<comment type="subcellular location">
    <subcellularLocation>
        <location evidence="2">Membrane</location>
    </subcellularLocation>
</comment>
<keyword evidence="10" id="KW-0326">Glycosidase</keyword>
<dbReference type="SUPFAM" id="SSF49899">
    <property type="entry name" value="Concanavalin A-like lectins/glucanases"/>
    <property type="match status" value="1"/>
</dbReference>
<accession>A0A6G1FYJ3</accession>
<feature type="region of interest" description="Disordered" evidence="14">
    <location>
        <begin position="280"/>
        <end position="303"/>
    </location>
</feature>
<keyword evidence="9" id="KW-0325">Glycoprotein</keyword>
<evidence type="ECO:0000256" key="14">
    <source>
        <dbReference type="SAM" id="MobiDB-lite"/>
    </source>
</evidence>
<evidence type="ECO:0000256" key="15">
    <source>
        <dbReference type="SAM" id="SignalP"/>
    </source>
</evidence>
<keyword evidence="8" id="KW-0472">Membrane</keyword>
<dbReference type="GO" id="GO:0009277">
    <property type="term" value="C:fungal-type cell wall"/>
    <property type="evidence" value="ECO:0007669"/>
    <property type="project" value="TreeGrafter"/>
</dbReference>
<evidence type="ECO:0000256" key="10">
    <source>
        <dbReference type="ARBA" id="ARBA00023295"/>
    </source>
</evidence>
<feature type="signal peptide" evidence="15">
    <location>
        <begin position="1"/>
        <end position="22"/>
    </location>
</feature>
<dbReference type="GO" id="GO:0008843">
    <property type="term" value="F:endochitinase activity"/>
    <property type="evidence" value="ECO:0007669"/>
    <property type="project" value="UniProtKB-EC"/>
</dbReference>
<dbReference type="CDD" id="cd02183">
    <property type="entry name" value="GH16_fungal_CRH1_transglycosylase"/>
    <property type="match status" value="1"/>
</dbReference>
<dbReference type="GeneID" id="54421348"/>
<dbReference type="OrthoDB" id="4781at2759"/>
<dbReference type="PANTHER" id="PTHR10963">
    <property type="entry name" value="GLYCOSYL HYDROLASE-RELATED"/>
    <property type="match status" value="1"/>
</dbReference>
<dbReference type="PROSITE" id="PS51762">
    <property type="entry name" value="GH16_2"/>
    <property type="match status" value="1"/>
</dbReference>
<keyword evidence="5" id="KW-0808">Transferase</keyword>
<dbReference type="PANTHER" id="PTHR10963:SF68">
    <property type="entry name" value="GLYCOSIDASE CRH1-RELATED"/>
    <property type="match status" value="1"/>
</dbReference>
<dbReference type="InterPro" id="IPR050546">
    <property type="entry name" value="Glycosyl_Hydrlase_16"/>
</dbReference>
<evidence type="ECO:0000313" key="18">
    <source>
        <dbReference type="Proteomes" id="UP000504638"/>
    </source>
</evidence>
<evidence type="ECO:0000256" key="9">
    <source>
        <dbReference type="ARBA" id="ARBA00023180"/>
    </source>
</evidence>
<dbReference type="GO" id="GO:0016020">
    <property type="term" value="C:membrane"/>
    <property type="evidence" value="ECO:0007669"/>
    <property type="project" value="UniProtKB-SubCell"/>
</dbReference>
<comment type="similarity">
    <text evidence="12">Belongs to the glycosyl hydrolase 16 family. CRH1 subfamily.</text>
</comment>
<organism evidence="17">
    <name type="scientific">Eremomyces bilateralis CBS 781.70</name>
    <dbReference type="NCBI Taxonomy" id="1392243"/>
    <lineage>
        <taxon>Eukaryota</taxon>
        <taxon>Fungi</taxon>
        <taxon>Dikarya</taxon>
        <taxon>Ascomycota</taxon>
        <taxon>Pezizomycotina</taxon>
        <taxon>Dothideomycetes</taxon>
        <taxon>Dothideomycetes incertae sedis</taxon>
        <taxon>Eremomycetales</taxon>
        <taxon>Eremomycetaceae</taxon>
        <taxon>Eremomyces</taxon>
    </lineage>
</organism>
<feature type="domain" description="GH16" evidence="16">
    <location>
        <begin position="32"/>
        <end position="229"/>
    </location>
</feature>
<proteinExistence type="inferred from homology"/>
<keyword evidence="18" id="KW-1185">Reference proteome</keyword>
<sequence length="380" mass="40265">MWSTPSLRAIAPLALLLSPAAAQTWSSCNPLTSGSCPPNPALGREVSIDLASESDSFTVTGGSVNYGASGAVFTVAKSGDSPTISSIWYIMFGRVEVVMKASPGAGLVSSVVLQSDTLDEIDWEWLGADPAQVQTNFFGKGNTDTYDRGAFHPNPGSQSEYHTYTIDWTPEQIVWQINGQTIRALNQADAAGQYPQTPMQIKMGSWSGGDPANSPGTIEWARGPTDYSQGPFSMYVRSIKVTDYSKGTQYRYKDTSGTWKSIEAVGGSVNAVGGGSPVESAAPAVTSKSTGQPLPFEGTHRQSESITTRTGYPWVAEPSNPSSTFVTSSYPGLPSGWTVSGSGKVIPASSAPVITPSIHHLSLAFLLASTGCWLRLRFDI</sequence>
<gene>
    <name evidence="17 19" type="ORF">P152DRAFT_467579</name>
</gene>
<feature type="chain" id="PRO_5044631673" description="chitinase" evidence="15">
    <location>
        <begin position="23"/>
        <end position="380"/>
    </location>
</feature>
<evidence type="ECO:0000259" key="16">
    <source>
        <dbReference type="PROSITE" id="PS51762"/>
    </source>
</evidence>
<dbReference type="Proteomes" id="UP000504638">
    <property type="component" value="Unplaced"/>
</dbReference>
<evidence type="ECO:0000256" key="13">
    <source>
        <dbReference type="ARBA" id="ARBA00093308"/>
    </source>
</evidence>
<dbReference type="RefSeq" id="XP_033532469.1">
    <property type="nucleotide sequence ID" value="XM_033680778.1"/>
</dbReference>
<name>A0A6G1FYJ3_9PEZI</name>
<dbReference type="GO" id="GO:0005975">
    <property type="term" value="P:carbohydrate metabolic process"/>
    <property type="evidence" value="ECO:0007669"/>
    <property type="project" value="InterPro"/>
</dbReference>
<evidence type="ECO:0000313" key="19">
    <source>
        <dbReference type="RefSeq" id="XP_033532469.1"/>
    </source>
</evidence>
<dbReference type="EMBL" id="ML975164">
    <property type="protein sequence ID" value="KAF1810838.1"/>
    <property type="molecule type" value="Genomic_DNA"/>
</dbReference>
<evidence type="ECO:0000256" key="11">
    <source>
        <dbReference type="ARBA" id="ARBA00023316"/>
    </source>
</evidence>
<protein>
    <recommendedName>
        <fullName evidence="3">chitinase</fullName>
        <ecNumber evidence="3">3.2.1.14</ecNumber>
    </recommendedName>
</protein>
<dbReference type="AlphaFoldDB" id="A0A6G1FYJ3"/>
<dbReference type="EC" id="3.2.1.14" evidence="3"/>
<reference evidence="19" key="2">
    <citation type="submission" date="2020-04" db="EMBL/GenBank/DDBJ databases">
        <authorList>
            <consortium name="NCBI Genome Project"/>
        </authorList>
    </citation>
    <scope>NUCLEOTIDE SEQUENCE</scope>
    <source>
        <strain evidence="19">CBS 781.70</strain>
    </source>
</reference>
<dbReference type="GO" id="GO:0016757">
    <property type="term" value="F:glycosyltransferase activity"/>
    <property type="evidence" value="ECO:0007669"/>
    <property type="project" value="UniProtKB-KW"/>
</dbReference>
<dbReference type="GO" id="GO:0031505">
    <property type="term" value="P:fungal-type cell wall organization"/>
    <property type="evidence" value="ECO:0007669"/>
    <property type="project" value="TreeGrafter"/>
</dbReference>
<evidence type="ECO:0000256" key="1">
    <source>
        <dbReference type="ARBA" id="ARBA00000822"/>
    </source>
</evidence>
<evidence type="ECO:0000256" key="2">
    <source>
        <dbReference type="ARBA" id="ARBA00004370"/>
    </source>
</evidence>
<keyword evidence="11" id="KW-0961">Cell wall biogenesis/degradation</keyword>
<evidence type="ECO:0000256" key="6">
    <source>
        <dbReference type="ARBA" id="ARBA00022729"/>
    </source>
</evidence>
<comment type="catalytic activity">
    <reaction evidence="1">
        <text>Random endo-hydrolysis of N-acetyl-beta-D-glucosaminide (1-&gt;4)-beta-linkages in chitin and chitodextrins.</text>
        <dbReference type="EC" id="3.2.1.14"/>
    </reaction>
</comment>
<evidence type="ECO:0000256" key="3">
    <source>
        <dbReference type="ARBA" id="ARBA00012729"/>
    </source>
</evidence>
<evidence type="ECO:0000256" key="4">
    <source>
        <dbReference type="ARBA" id="ARBA00022676"/>
    </source>
</evidence>
<reference evidence="17 19" key="1">
    <citation type="submission" date="2020-01" db="EMBL/GenBank/DDBJ databases">
        <authorList>
            <consortium name="DOE Joint Genome Institute"/>
            <person name="Haridas S."/>
            <person name="Albert R."/>
            <person name="Binder M."/>
            <person name="Bloem J."/>
            <person name="Labutti K."/>
            <person name="Salamov A."/>
            <person name="Andreopoulos B."/>
            <person name="Baker S.E."/>
            <person name="Barry K."/>
            <person name="Bills G."/>
            <person name="Bluhm B.H."/>
            <person name="Cannon C."/>
            <person name="Castanera R."/>
            <person name="Culley D.E."/>
            <person name="Daum C."/>
            <person name="Ezra D."/>
            <person name="Gonzalez J.B."/>
            <person name="Henrissat B."/>
            <person name="Kuo A."/>
            <person name="Liang C."/>
            <person name="Lipzen A."/>
            <person name="Lutzoni F."/>
            <person name="Magnuson J."/>
            <person name="Mondo S."/>
            <person name="Nolan M."/>
            <person name="Ohm R."/>
            <person name="Pangilinan J."/>
            <person name="Park H.-J."/>
            <person name="Ramirez L."/>
            <person name="Alfaro M."/>
            <person name="Sun H."/>
            <person name="Tritt A."/>
            <person name="Yoshinaga Y."/>
            <person name="Zwiers L.-H."/>
            <person name="Turgeon B.G."/>
            <person name="Goodwin S.B."/>
            <person name="Spatafora J.W."/>
            <person name="Crous P.W."/>
            <person name="Grigoriev I.V."/>
        </authorList>
    </citation>
    <scope>NUCLEOTIDE SEQUENCE</scope>
    <source>
        <strain evidence="17 19">CBS 781.70</strain>
    </source>
</reference>